<comment type="caution">
    <text evidence="1">The sequence shown here is derived from an EMBL/GenBank/DDBJ whole genome shotgun (WGS) entry which is preliminary data.</text>
</comment>
<keyword evidence="2" id="KW-1185">Reference proteome</keyword>
<dbReference type="Proteomes" id="UP000814033">
    <property type="component" value="Unassembled WGS sequence"/>
</dbReference>
<reference evidence="1" key="1">
    <citation type="submission" date="2021-02" db="EMBL/GenBank/DDBJ databases">
        <authorList>
            <consortium name="DOE Joint Genome Institute"/>
            <person name="Ahrendt S."/>
            <person name="Looney B.P."/>
            <person name="Miyauchi S."/>
            <person name="Morin E."/>
            <person name="Drula E."/>
            <person name="Courty P.E."/>
            <person name="Chicoki N."/>
            <person name="Fauchery L."/>
            <person name="Kohler A."/>
            <person name="Kuo A."/>
            <person name="Labutti K."/>
            <person name="Pangilinan J."/>
            <person name="Lipzen A."/>
            <person name="Riley R."/>
            <person name="Andreopoulos W."/>
            <person name="He G."/>
            <person name="Johnson J."/>
            <person name="Barry K.W."/>
            <person name="Grigoriev I.V."/>
            <person name="Nagy L."/>
            <person name="Hibbett D."/>
            <person name="Henrissat B."/>
            <person name="Matheny P.B."/>
            <person name="Labbe J."/>
            <person name="Martin F."/>
        </authorList>
    </citation>
    <scope>NUCLEOTIDE SEQUENCE</scope>
    <source>
        <strain evidence="1">FP105234-sp</strain>
    </source>
</reference>
<evidence type="ECO:0000313" key="1">
    <source>
        <dbReference type="EMBL" id="KAI0053957.1"/>
    </source>
</evidence>
<dbReference type="EMBL" id="MU275838">
    <property type="protein sequence ID" value="KAI0053957.1"/>
    <property type="molecule type" value="Genomic_DNA"/>
</dbReference>
<sequence>MFAIASDDVDEVQRVLGNGEVDPNDVVGPQSALAFALTNERLVHRMDIIKTLLAYGADPSGLSDPELNPPNRSSISDRHSMILSPPVTTVLQSMDPATRYYMKRADATNTKKASTIIQKSFFRPLARVRYDIVGQDRVFEQLFMVLNRHSRGFAVAPLVVLLCGPSGHGKSLLARKFGSLLRVPTHTVNVTTLQSTHDLWQAYSMSPYEEPTSLTLAQFLMENEGKRCVVVLDEIEKTEDPKVLYSLLMPWELGRCSPPGGGRHIDVRNVVWLGTSNVGHELVFDYQMTLPPQATLSREQYTELMGLVRPRLSERLGASLVSRVTAVLPFLPFTDDEKMAIAAEAFYSLGGETVASLPVDVVESSVRTALPQYLPAEGARSLHRAISGLLLEMSEFPQ</sequence>
<gene>
    <name evidence="1" type="ORF">FA95DRAFT_1579043</name>
</gene>
<accession>A0ACB8SCM1</accession>
<reference evidence="1" key="2">
    <citation type="journal article" date="2022" name="New Phytol.">
        <title>Evolutionary transition to the ectomycorrhizal habit in the genomes of a hyperdiverse lineage of mushroom-forming fungi.</title>
        <authorList>
            <person name="Looney B."/>
            <person name="Miyauchi S."/>
            <person name="Morin E."/>
            <person name="Drula E."/>
            <person name="Courty P.E."/>
            <person name="Kohler A."/>
            <person name="Kuo A."/>
            <person name="LaButti K."/>
            <person name="Pangilinan J."/>
            <person name="Lipzen A."/>
            <person name="Riley R."/>
            <person name="Andreopoulos W."/>
            <person name="He G."/>
            <person name="Johnson J."/>
            <person name="Nolan M."/>
            <person name="Tritt A."/>
            <person name="Barry K.W."/>
            <person name="Grigoriev I.V."/>
            <person name="Nagy L.G."/>
            <person name="Hibbett D."/>
            <person name="Henrissat B."/>
            <person name="Matheny P.B."/>
            <person name="Labbe J."/>
            <person name="Martin F.M."/>
        </authorList>
    </citation>
    <scope>NUCLEOTIDE SEQUENCE</scope>
    <source>
        <strain evidence="1">FP105234-sp</strain>
    </source>
</reference>
<proteinExistence type="predicted"/>
<name>A0ACB8SCM1_9AGAM</name>
<keyword evidence="1" id="KW-0378">Hydrolase</keyword>
<protein>
    <submittedName>
        <fullName evidence="1">P-loop containing nucleoside triphosphate hydrolase protein</fullName>
    </submittedName>
</protein>
<organism evidence="1 2">
    <name type="scientific">Auriscalpium vulgare</name>
    <dbReference type="NCBI Taxonomy" id="40419"/>
    <lineage>
        <taxon>Eukaryota</taxon>
        <taxon>Fungi</taxon>
        <taxon>Dikarya</taxon>
        <taxon>Basidiomycota</taxon>
        <taxon>Agaricomycotina</taxon>
        <taxon>Agaricomycetes</taxon>
        <taxon>Russulales</taxon>
        <taxon>Auriscalpiaceae</taxon>
        <taxon>Auriscalpium</taxon>
    </lineage>
</organism>
<evidence type="ECO:0000313" key="2">
    <source>
        <dbReference type="Proteomes" id="UP000814033"/>
    </source>
</evidence>